<keyword evidence="3" id="KW-0963">Cytoplasm</keyword>
<dbReference type="InterPro" id="IPR028133">
    <property type="entry name" value="Dynamitin"/>
</dbReference>
<sequence length="391" mass="44125">MSFPEIDPKYADLPWIAHNQPDVYESGNLPESDQVLAKKDKIDNFDLKSEVHVSTINADEAYKKFSNFVVDANSTDFADVFAGKGYQLYTSYETEKESLSQRLQRLQAEVAALQEDAAKLGDNSKAEADETIKLPEVVETVEKLQATLSSLQLENNFEFKGPSNEAQLLRKVKEQLVEFKSSEGKETAVSNDDKQIIYELYHGLDKQKNLEEEKIASLNSRIQRIEALIGTPDPNRLSILTADTSQCSLLDAANKIAARSALLRGDNLDQVEARLTSLNSKLQALENKKEAIAEADMQKKISELYEVAKKWRGFSESLPLITERMCSLKELHEKASDFNNALVSLEKDQKEMETNLKSYRSMLDNVESRFAESVKKIEENTGTLEKKLQKQ</sequence>
<proteinExistence type="inferred from homology"/>
<accession>A0ABD2Q3H0</accession>
<evidence type="ECO:0000256" key="2">
    <source>
        <dbReference type="ARBA" id="ARBA00006176"/>
    </source>
</evidence>
<protein>
    <submittedName>
        <fullName evidence="6">Dynactin subunit 2</fullName>
    </submittedName>
</protein>
<dbReference type="EMBL" id="JBJKFK010001200">
    <property type="protein sequence ID" value="KAL3313762.1"/>
    <property type="molecule type" value="Genomic_DNA"/>
</dbReference>
<organism evidence="6 7">
    <name type="scientific">Cichlidogyrus casuarinus</name>
    <dbReference type="NCBI Taxonomy" id="1844966"/>
    <lineage>
        <taxon>Eukaryota</taxon>
        <taxon>Metazoa</taxon>
        <taxon>Spiralia</taxon>
        <taxon>Lophotrochozoa</taxon>
        <taxon>Platyhelminthes</taxon>
        <taxon>Monogenea</taxon>
        <taxon>Monopisthocotylea</taxon>
        <taxon>Dactylogyridea</taxon>
        <taxon>Ancyrocephalidae</taxon>
        <taxon>Cichlidogyrus</taxon>
    </lineage>
</organism>
<feature type="coiled-coil region" evidence="5">
    <location>
        <begin position="268"/>
        <end position="298"/>
    </location>
</feature>
<comment type="similarity">
    <text evidence="2">Belongs to the dynactin subunit 2 family.</text>
</comment>
<evidence type="ECO:0000313" key="6">
    <source>
        <dbReference type="EMBL" id="KAL3313762.1"/>
    </source>
</evidence>
<feature type="coiled-coil region" evidence="5">
    <location>
        <begin position="328"/>
        <end position="369"/>
    </location>
</feature>
<dbReference type="Pfam" id="PF04912">
    <property type="entry name" value="Dynamitin"/>
    <property type="match status" value="1"/>
</dbReference>
<dbReference type="PANTHER" id="PTHR15346">
    <property type="entry name" value="DYNACTIN SUBUNIT"/>
    <property type="match status" value="1"/>
</dbReference>
<dbReference type="Proteomes" id="UP001626550">
    <property type="component" value="Unassembled WGS sequence"/>
</dbReference>
<dbReference type="GO" id="GO:0030286">
    <property type="term" value="C:dynein complex"/>
    <property type="evidence" value="ECO:0007669"/>
    <property type="project" value="UniProtKB-KW"/>
</dbReference>
<comment type="subcellular location">
    <subcellularLocation>
        <location evidence="1">Cytoplasm</location>
    </subcellularLocation>
</comment>
<evidence type="ECO:0000256" key="4">
    <source>
        <dbReference type="ARBA" id="ARBA00023017"/>
    </source>
</evidence>
<keyword evidence="4" id="KW-0243">Dynein</keyword>
<evidence type="ECO:0000256" key="3">
    <source>
        <dbReference type="ARBA" id="ARBA00022490"/>
    </source>
</evidence>
<comment type="caution">
    <text evidence="6">The sequence shown here is derived from an EMBL/GenBank/DDBJ whole genome shotgun (WGS) entry which is preliminary data.</text>
</comment>
<feature type="coiled-coil region" evidence="5">
    <location>
        <begin position="89"/>
        <end position="123"/>
    </location>
</feature>
<name>A0ABD2Q3H0_9PLAT</name>
<keyword evidence="5" id="KW-0175">Coiled coil</keyword>
<dbReference type="AlphaFoldDB" id="A0ABD2Q3H0"/>
<reference evidence="6 7" key="1">
    <citation type="submission" date="2024-11" db="EMBL/GenBank/DDBJ databases">
        <title>Adaptive evolution of stress response genes in parasites aligns with host niche diversity.</title>
        <authorList>
            <person name="Hahn C."/>
            <person name="Resl P."/>
        </authorList>
    </citation>
    <scope>NUCLEOTIDE SEQUENCE [LARGE SCALE GENOMIC DNA]</scope>
    <source>
        <strain evidence="6">EGGRZ-B1_66</strain>
        <tissue evidence="6">Body</tissue>
    </source>
</reference>
<gene>
    <name evidence="6" type="primary">DCTN2</name>
    <name evidence="6" type="ORF">Ciccas_007634</name>
</gene>
<evidence type="ECO:0000313" key="7">
    <source>
        <dbReference type="Proteomes" id="UP001626550"/>
    </source>
</evidence>
<keyword evidence="7" id="KW-1185">Reference proteome</keyword>
<evidence type="ECO:0000256" key="5">
    <source>
        <dbReference type="SAM" id="Coils"/>
    </source>
</evidence>
<evidence type="ECO:0000256" key="1">
    <source>
        <dbReference type="ARBA" id="ARBA00004496"/>
    </source>
</evidence>
<dbReference type="GO" id="GO:0005737">
    <property type="term" value="C:cytoplasm"/>
    <property type="evidence" value="ECO:0007669"/>
    <property type="project" value="UniProtKB-SubCell"/>
</dbReference>